<feature type="domain" description="Pyrroline-5-carboxylate reductase dimerisation" evidence="10">
    <location>
        <begin position="161"/>
        <end position="259"/>
    </location>
</feature>
<feature type="domain" description="Pyrroline-5-carboxylate reductase catalytic N-terminal" evidence="9">
    <location>
        <begin position="3"/>
        <end position="96"/>
    </location>
</feature>
<feature type="binding site" evidence="8">
    <location>
        <begin position="6"/>
        <end position="11"/>
    </location>
    <ligand>
        <name>NADP(+)</name>
        <dbReference type="ChEBI" id="CHEBI:58349"/>
    </ligand>
</feature>
<dbReference type="Pfam" id="PF03807">
    <property type="entry name" value="F420_oxidored"/>
    <property type="match status" value="1"/>
</dbReference>
<evidence type="ECO:0000256" key="7">
    <source>
        <dbReference type="NCBIfam" id="TIGR00112"/>
    </source>
</evidence>
<comment type="function">
    <text evidence="5 6">Catalyzes the reduction of 1-pyrroline-5-carboxylate (PCA) to L-proline.</text>
</comment>
<evidence type="ECO:0000313" key="11">
    <source>
        <dbReference type="EMBL" id="OLU38020.1"/>
    </source>
</evidence>
<dbReference type="GO" id="GO:0004735">
    <property type="term" value="F:pyrroline-5-carboxylate reductase activity"/>
    <property type="evidence" value="ECO:0007669"/>
    <property type="project" value="UniProtKB-UniRule"/>
</dbReference>
<dbReference type="SUPFAM" id="SSF51735">
    <property type="entry name" value="NAD(P)-binding Rossmann-fold domains"/>
    <property type="match status" value="1"/>
</dbReference>
<dbReference type="Gene3D" id="3.40.50.720">
    <property type="entry name" value="NAD(P)-binding Rossmann-like Domain"/>
    <property type="match status" value="1"/>
</dbReference>
<evidence type="ECO:0000256" key="1">
    <source>
        <dbReference type="ARBA" id="ARBA00005525"/>
    </source>
</evidence>
<dbReference type="InterPro" id="IPR000304">
    <property type="entry name" value="Pyrroline-COOH_reductase"/>
</dbReference>
<dbReference type="Proteomes" id="UP000186341">
    <property type="component" value="Unassembled WGS sequence"/>
</dbReference>
<dbReference type="AlphaFoldDB" id="A0A1U7NEH4"/>
<keyword evidence="6" id="KW-0963">Cytoplasm</keyword>
<dbReference type="PANTHER" id="PTHR11645">
    <property type="entry name" value="PYRROLINE-5-CARBOXYLATE REDUCTASE"/>
    <property type="match status" value="1"/>
</dbReference>
<dbReference type="Gene3D" id="1.10.3730.10">
    <property type="entry name" value="ProC C-terminal domain-like"/>
    <property type="match status" value="1"/>
</dbReference>
<evidence type="ECO:0000256" key="2">
    <source>
        <dbReference type="ARBA" id="ARBA00022650"/>
    </source>
</evidence>
<dbReference type="PIRSF" id="PIRSF000193">
    <property type="entry name" value="Pyrrol-5-carb_rd"/>
    <property type="match status" value="1"/>
</dbReference>
<dbReference type="GO" id="GO:0005737">
    <property type="term" value="C:cytoplasm"/>
    <property type="evidence" value="ECO:0007669"/>
    <property type="project" value="UniProtKB-SubCell"/>
</dbReference>
<evidence type="ECO:0000313" key="12">
    <source>
        <dbReference type="Proteomes" id="UP000186341"/>
    </source>
</evidence>
<keyword evidence="3 6" id="KW-0521">NADP</keyword>
<dbReference type="FunFam" id="1.10.3730.10:FF:000001">
    <property type="entry name" value="Pyrroline-5-carboxylate reductase"/>
    <property type="match status" value="1"/>
</dbReference>
<comment type="catalytic activity">
    <reaction evidence="6">
        <text>L-proline + NAD(+) = (S)-1-pyrroline-5-carboxylate + NADH + 2 H(+)</text>
        <dbReference type="Rhea" id="RHEA:14105"/>
        <dbReference type="ChEBI" id="CHEBI:15378"/>
        <dbReference type="ChEBI" id="CHEBI:17388"/>
        <dbReference type="ChEBI" id="CHEBI:57540"/>
        <dbReference type="ChEBI" id="CHEBI:57945"/>
        <dbReference type="ChEBI" id="CHEBI:60039"/>
        <dbReference type="EC" id="1.5.1.2"/>
    </reaction>
</comment>
<dbReference type="InterPro" id="IPR028939">
    <property type="entry name" value="P5C_Rdtase_cat_N"/>
</dbReference>
<keyword evidence="2 6" id="KW-0641">Proline biosynthesis</keyword>
<accession>A0A1U7NEH4</accession>
<comment type="similarity">
    <text evidence="1 6">Belongs to the pyrroline-5-carboxylate reductase family.</text>
</comment>
<proteinExistence type="inferred from homology"/>
<dbReference type="OrthoDB" id="9805754at2"/>
<feature type="binding site" evidence="8">
    <location>
        <begin position="68"/>
        <end position="71"/>
    </location>
    <ligand>
        <name>NADP(+)</name>
        <dbReference type="ChEBI" id="CHEBI:58349"/>
    </ligand>
</feature>
<dbReference type="Pfam" id="PF14748">
    <property type="entry name" value="P5CR_dimer"/>
    <property type="match status" value="1"/>
</dbReference>
<dbReference type="NCBIfam" id="TIGR00112">
    <property type="entry name" value="proC"/>
    <property type="match status" value="1"/>
</dbReference>
<gene>
    <name evidence="6" type="primary">proC</name>
    <name evidence="11" type="ORF">BO222_09175</name>
</gene>
<dbReference type="GeneID" id="82203334"/>
<protein>
    <recommendedName>
        <fullName evidence="6 7">Pyrroline-5-carboxylate reductase</fullName>
        <shortName evidence="6">P5C reductase</shortName>
        <shortName evidence="6">P5CR</shortName>
        <ecNumber evidence="6 7">1.5.1.2</ecNumber>
    </recommendedName>
    <alternativeName>
        <fullName evidence="6">PCA reductase</fullName>
    </alternativeName>
</protein>
<feature type="binding site" evidence="8">
    <location>
        <position position="34"/>
    </location>
    <ligand>
        <name>NADP(+)</name>
        <dbReference type="ChEBI" id="CHEBI:58349"/>
    </ligand>
</feature>
<evidence type="ECO:0000256" key="5">
    <source>
        <dbReference type="ARBA" id="ARBA00058118"/>
    </source>
</evidence>
<dbReference type="InterPro" id="IPR008927">
    <property type="entry name" value="6-PGluconate_DH-like_C_sf"/>
</dbReference>
<keyword evidence="6" id="KW-0028">Amino-acid biosynthesis</keyword>
<comment type="catalytic activity">
    <reaction evidence="6">
        <text>L-proline + NADP(+) = (S)-1-pyrroline-5-carboxylate + NADPH + 2 H(+)</text>
        <dbReference type="Rhea" id="RHEA:14109"/>
        <dbReference type="ChEBI" id="CHEBI:15378"/>
        <dbReference type="ChEBI" id="CHEBI:17388"/>
        <dbReference type="ChEBI" id="CHEBI:57783"/>
        <dbReference type="ChEBI" id="CHEBI:58349"/>
        <dbReference type="ChEBI" id="CHEBI:60039"/>
        <dbReference type="EC" id="1.5.1.2"/>
    </reaction>
</comment>
<dbReference type="RefSeq" id="WP_075820422.1">
    <property type="nucleotide sequence ID" value="NZ_CAOUMU010000013.1"/>
</dbReference>
<evidence type="ECO:0000256" key="6">
    <source>
        <dbReference type="HAMAP-Rule" id="MF_01925"/>
    </source>
</evidence>
<dbReference type="EMBL" id="MPJW01000182">
    <property type="protein sequence ID" value="OLU38020.1"/>
    <property type="molecule type" value="Genomic_DNA"/>
</dbReference>
<evidence type="ECO:0000259" key="10">
    <source>
        <dbReference type="Pfam" id="PF14748"/>
    </source>
</evidence>
<keyword evidence="12" id="KW-1185">Reference proteome</keyword>
<organism evidence="11 12">
    <name type="scientific">Ileibacterium valens</name>
    <dbReference type="NCBI Taxonomy" id="1862668"/>
    <lineage>
        <taxon>Bacteria</taxon>
        <taxon>Bacillati</taxon>
        <taxon>Bacillota</taxon>
        <taxon>Erysipelotrichia</taxon>
        <taxon>Erysipelotrichales</taxon>
        <taxon>Erysipelotrichaceae</taxon>
        <taxon>Ileibacterium</taxon>
    </lineage>
</organism>
<dbReference type="InterPro" id="IPR036291">
    <property type="entry name" value="NAD(P)-bd_dom_sf"/>
</dbReference>
<dbReference type="SUPFAM" id="SSF48179">
    <property type="entry name" value="6-phosphogluconate dehydrogenase C-terminal domain-like"/>
    <property type="match status" value="1"/>
</dbReference>
<dbReference type="InterPro" id="IPR029036">
    <property type="entry name" value="P5CR_dimer"/>
</dbReference>
<keyword evidence="4 6" id="KW-0560">Oxidoreductase</keyword>
<dbReference type="EC" id="1.5.1.2" evidence="6 7"/>
<comment type="pathway">
    <text evidence="6">Amino-acid biosynthesis; L-proline biosynthesis; L-proline from L-glutamate 5-semialdehyde: step 1/1.</text>
</comment>
<feature type="binding site" evidence="8">
    <location>
        <position position="55"/>
    </location>
    <ligand>
        <name>NADPH</name>
        <dbReference type="ChEBI" id="CHEBI:57783"/>
    </ligand>
</feature>
<evidence type="ECO:0000256" key="3">
    <source>
        <dbReference type="ARBA" id="ARBA00022857"/>
    </source>
</evidence>
<evidence type="ECO:0000259" key="9">
    <source>
        <dbReference type="Pfam" id="PF03807"/>
    </source>
</evidence>
<comment type="subcellular location">
    <subcellularLocation>
        <location evidence="6">Cytoplasm</location>
    </subcellularLocation>
</comment>
<dbReference type="UniPathway" id="UPA00098">
    <property type="reaction ID" value="UER00361"/>
</dbReference>
<dbReference type="HAMAP" id="MF_01925">
    <property type="entry name" value="P5C_reductase"/>
    <property type="match status" value="1"/>
</dbReference>
<evidence type="ECO:0000256" key="8">
    <source>
        <dbReference type="PIRSR" id="PIRSR000193-1"/>
    </source>
</evidence>
<sequence length="262" mass="28141">MKAAIIGFGKMGQAIAKGWIDKKVFNPEDILASSGSYDRLMDACEKLNTTPMPSNAEAIANADVVILAVKPKMIADAMQECRDLLAASDKWIVSVAWGIDCEELEKLLPGSHHISTIPNTAIEAGCGIMIYENQSTLTQDQKALFVELFEPVSMLVEIPKAQMNIAGILGGCAPAFTEMYLEALGDAGVAYGLKREQAYEIAAKMIEGVGVLYLNQKNHPGMMKDDVCSPGGSTIRGVMQLEKEGFRSAVISAVQAIADPKK</sequence>
<comment type="caution">
    <text evidence="11">The sequence shown here is derived from an EMBL/GenBank/DDBJ whole genome shotgun (WGS) entry which is preliminary data.</text>
</comment>
<evidence type="ECO:0000256" key="4">
    <source>
        <dbReference type="ARBA" id="ARBA00023002"/>
    </source>
</evidence>
<dbReference type="PANTHER" id="PTHR11645:SF0">
    <property type="entry name" value="PYRROLINE-5-CARBOXYLATE REDUCTASE 3"/>
    <property type="match status" value="1"/>
</dbReference>
<reference evidence="11 12" key="1">
    <citation type="submission" date="2016-11" db="EMBL/GenBank/DDBJ databases">
        <title>Description of two novel members of the family Erysipelotrichaceae: Ileibacterium lipovorans gen. nov., sp. nov. and Dubosiella newyorkensis, gen. nov., sp. nov.</title>
        <authorList>
            <person name="Cox L.M."/>
            <person name="Sohn J."/>
            <person name="Tyrrell K.L."/>
            <person name="Citron D.M."/>
            <person name="Lawson P.A."/>
            <person name="Patel N.B."/>
            <person name="Iizumi T."/>
            <person name="Perez-Perez G.I."/>
            <person name="Goldstein E.J."/>
            <person name="Blaser M.J."/>
        </authorList>
    </citation>
    <scope>NUCLEOTIDE SEQUENCE [LARGE SCALE GENOMIC DNA]</scope>
    <source>
        <strain evidence="11 12">NYU-BL-A3</strain>
    </source>
</reference>
<dbReference type="GO" id="GO:0055129">
    <property type="term" value="P:L-proline biosynthetic process"/>
    <property type="evidence" value="ECO:0007669"/>
    <property type="project" value="UniProtKB-UniRule"/>
</dbReference>
<name>A0A1U7NEH4_9FIRM</name>